<feature type="domain" description="ABC transporter" evidence="4">
    <location>
        <begin position="2"/>
        <end position="257"/>
    </location>
</feature>
<evidence type="ECO:0000256" key="3">
    <source>
        <dbReference type="SAM" id="Coils"/>
    </source>
</evidence>
<evidence type="ECO:0000313" key="6">
    <source>
        <dbReference type="Proteomes" id="UP000254834"/>
    </source>
</evidence>
<dbReference type="EMBL" id="CP025544">
    <property type="protein sequence ID" value="AXK60847.1"/>
    <property type="molecule type" value="Genomic_DNA"/>
</dbReference>
<evidence type="ECO:0000259" key="4">
    <source>
        <dbReference type="PROSITE" id="PS50893"/>
    </source>
</evidence>
<keyword evidence="6" id="KW-1185">Reference proteome</keyword>
<gene>
    <name evidence="5" type="ORF">C0J27_03825</name>
</gene>
<feature type="domain" description="ABC transporter" evidence="4">
    <location>
        <begin position="321"/>
        <end position="537"/>
    </location>
</feature>
<dbReference type="InterPro" id="IPR017871">
    <property type="entry name" value="ABC_transporter-like_CS"/>
</dbReference>
<keyword evidence="2 5" id="KW-0067">ATP-binding</keyword>
<dbReference type="SMART" id="SM00382">
    <property type="entry name" value="AAA"/>
    <property type="match status" value="2"/>
</dbReference>
<dbReference type="Pfam" id="PF00005">
    <property type="entry name" value="ABC_tran"/>
    <property type="match status" value="2"/>
</dbReference>
<dbReference type="Proteomes" id="UP000254834">
    <property type="component" value="Chromosome"/>
</dbReference>
<evidence type="ECO:0000256" key="2">
    <source>
        <dbReference type="ARBA" id="ARBA00022840"/>
    </source>
</evidence>
<keyword evidence="3" id="KW-0175">Coiled coil</keyword>
<dbReference type="GO" id="GO:0005524">
    <property type="term" value="F:ATP binding"/>
    <property type="evidence" value="ECO:0007669"/>
    <property type="project" value="UniProtKB-KW"/>
</dbReference>
<dbReference type="KEGG" id="cdes:C0J27_03825"/>
<dbReference type="RefSeq" id="WP_115585862.1">
    <property type="nucleotide sequence ID" value="NZ_CP025544.1"/>
</dbReference>
<dbReference type="InterPro" id="IPR003439">
    <property type="entry name" value="ABC_transporter-like_ATP-bd"/>
</dbReference>
<dbReference type="CDD" id="cd03221">
    <property type="entry name" value="ABCF_EF-3"/>
    <property type="match status" value="2"/>
</dbReference>
<dbReference type="Pfam" id="PF12848">
    <property type="entry name" value="ABC_tran_Xtn"/>
    <property type="match status" value="1"/>
</dbReference>
<proteinExistence type="predicted"/>
<sequence>MIHLKNLSLKYGDQTVFDDLTMMIQDSDRIALVGRNGSGKSTLLKIIAGQQGIDGGQIAISKGMNVAYMPQEMLILSTKTVEEEALATFGTMYENMQEAKELEDKIHASAKPSAQDVERYAQLQHDIQEMEPEAKILKVNKLLSGLKFDEKHRKTRVDQLSVGWRMRLVLAKLLLQEADFYLFDEPTNHLDLSTKEWFLNFLKYETSFGFLLVCHDRYFLDNLCNKTLAITAGGKSKVYAGNYSYYKKLEAEETIMLEKAYEAQQRDIKQRKETIDRFKATASKAKMAQSMAKQLEKLEIIEVNQASKKVNFSLPPVERCGKEVLIVKNVAHSFNRQLFTNVNFVVNRGDKVALIAPNGTGKSTLFNLISKQLELQQGQIEQGHNVTSTLFDQDQEKVLNPKLTILEEVEGSCKASQQRIRTFLGSFLFPKGDVMKKTSVLSGGERNRVAMVKVLLSNANFLMLDEPTNHLDIESKETVLNALQQFDGTLLFVSHDQDFVNNLATRIIELTPEGISSYEGNYDAYLDFKNMSVRKEVAAVAKAQVKNVKESTLSKKELFELRKKYKNLENNMNKYKAELETVLANSYAAAFGSSEYTAAQEKKDVLEKRIAKAEQELAVFPHKDELEL</sequence>
<keyword evidence="1" id="KW-0547">Nucleotide-binding</keyword>
<dbReference type="PANTHER" id="PTHR42855:SF2">
    <property type="entry name" value="DRUG RESISTANCE ABC TRANSPORTER,ATP-BINDING PROTEIN"/>
    <property type="match status" value="1"/>
</dbReference>
<organism evidence="5 6">
    <name type="scientific">Candidatus Chromulinivorax destructor</name>
    <dbReference type="NCBI Taxonomy" id="2066483"/>
    <lineage>
        <taxon>Bacteria</taxon>
        <taxon>Candidatus Babelota</taxon>
        <taxon>Candidatus Babeliae</taxon>
        <taxon>Candidatus Babeliales</taxon>
        <taxon>Candidatus Chromulinivoraceae</taxon>
        <taxon>Candidatus Chromulinivorax</taxon>
    </lineage>
</organism>
<evidence type="ECO:0000256" key="1">
    <source>
        <dbReference type="ARBA" id="ARBA00022741"/>
    </source>
</evidence>
<dbReference type="PROSITE" id="PS50893">
    <property type="entry name" value="ABC_TRANSPORTER_2"/>
    <property type="match status" value="2"/>
</dbReference>
<dbReference type="PROSITE" id="PS00211">
    <property type="entry name" value="ABC_TRANSPORTER_1"/>
    <property type="match status" value="2"/>
</dbReference>
<dbReference type="OrthoDB" id="1521973at2"/>
<dbReference type="InterPro" id="IPR027417">
    <property type="entry name" value="P-loop_NTPase"/>
</dbReference>
<name>A0A345ZC30_9BACT</name>
<dbReference type="FunFam" id="3.40.50.300:FF:000011">
    <property type="entry name" value="Putative ABC transporter ATP-binding component"/>
    <property type="match status" value="1"/>
</dbReference>
<feature type="coiled-coil region" evidence="3">
    <location>
        <begin position="551"/>
        <end position="616"/>
    </location>
</feature>
<dbReference type="SUPFAM" id="SSF52540">
    <property type="entry name" value="P-loop containing nucleoside triphosphate hydrolases"/>
    <property type="match status" value="2"/>
</dbReference>
<protein>
    <submittedName>
        <fullName evidence="5">ABC transporter ATP-binding protein</fullName>
    </submittedName>
</protein>
<dbReference type="PANTHER" id="PTHR42855">
    <property type="entry name" value="ABC TRANSPORTER ATP-BINDING SUBUNIT"/>
    <property type="match status" value="1"/>
</dbReference>
<dbReference type="Gene3D" id="3.40.50.300">
    <property type="entry name" value="P-loop containing nucleotide triphosphate hydrolases"/>
    <property type="match status" value="2"/>
</dbReference>
<dbReference type="InterPro" id="IPR032781">
    <property type="entry name" value="ABC_tran_Xtn"/>
</dbReference>
<dbReference type="InterPro" id="IPR051309">
    <property type="entry name" value="ABCF_ATPase"/>
</dbReference>
<dbReference type="GO" id="GO:0016887">
    <property type="term" value="F:ATP hydrolysis activity"/>
    <property type="evidence" value="ECO:0007669"/>
    <property type="project" value="InterPro"/>
</dbReference>
<evidence type="ECO:0000313" key="5">
    <source>
        <dbReference type="EMBL" id="AXK60847.1"/>
    </source>
</evidence>
<accession>A0A345ZC30</accession>
<dbReference type="InterPro" id="IPR003593">
    <property type="entry name" value="AAA+_ATPase"/>
</dbReference>
<dbReference type="AlphaFoldDB" id="A0A345ZC30"/>
<reference evidence="5 6" key="1">
    <citation type="submission" date="2017-12" db="EMBL/GenBank/DDBJ databases">
        <title>Chromulinavorax destructans is a abundant pathogen of dominant heterotrophic picoflagllates.</title>
        <authorList>
            <person name="Deeg C.M."/>
            <person name="Zimmer M."/>
            <person name="Suttle C.A."/>
        </authorList>
    </citation>
    <scope>NUCLEOTIDE SEQUENCE [LARGE SCALE GENOMIC DNA]</scope>
    <source>
        <strain evidence="5 6">SeV1</strain>
    </source>
</reference>